<keyword evidence="1" id="KW-0812">Transmembrane</keyword>
<proteinExistence type="predicted"/>
<dbReference type="Proteomes" id="UP000612456">
    <property type="component" value="Unassembled WGS sequence"/>
</dbReference>
<accession>A0A916ZC67</accession>
<keyword evidence="3" id="KW-1185">Reference proteome</keyword>
<dbReference type="RefSeq" id="WP_188996609.1">
    <property type="nucleotide sequence ID" value="NZ_BMHP01000004.1"/>
</dbReference>
<dbReference type="AlphaFoldDB" id="A0A916ZC67"/>
<feature type="transmembrane region" description="Helical" evidence="1">
    <location>
        <begin position="65"/>
        <end position="82"/>
    </location>
</feature>
<reference evidence="2" key="2">
    <citation type="submission" date="2020-09" db="EMBL/GenBank/DDBJ databases">
        <authorList>
            <person name="Sun Q."/>
            <person name="Zhou Y."/>
        </authorList>
    </citation>
    <scope>NUCLEOTIDE SEQUENCE</scope>
    <source>
        <strain evidence="2">CGMCC 1.15178</strain>
    </source>
</reference>
<evidence type="ECO:0000313" key="3">
    <source>
        <dbReference type="Proteomes" id="UP000612456"/>
    </source>
</evidence>
<keyword evidence="1" id="KW-0472">Membrane</keyword>
<evidence type="ECO:0000256" key="1">
    <source>
        <dbReference type="SAM" id="Phobius"/>
    </source>
</evidence>
<dbReference type="InterPro" id="IPR046192">
    <property type="entry name" value="DUF6220"/>
</dbReference>
<evidence type="ECO:0000313" key="2">
    <source>
        <dbReference type="EMBL" id="GGD87408.1"/>
    </source>
</evidence>
<dbReference type="Pfam" id="PF19728">
    <property type="entry name" value="DUF6220"/>
    <property type="match status" value="1"/>
</dbReference>
<feature type="transmembrane region" description="Helical" evidence="1">
    <location>
        <begin position="25"/>
        <end position="53"/>
    </location>
</feature>
<protein>
    <submittedName>
        <fullName evidence="2">Uncharacterized protein</fullName>
    </submittedName>
</protein>
<sequence length="147" mass="16613">MPINQAGADHLTEAEMRAKQIGTSYIRLAIFLLAALFALSVVMQVFLAGMASFADPAHWRDHRSFAYYFTPLPLAMLVLTFVGRTGKVTRYQSLGMFILIILQYVTAYMGDHMPMLAALHPVLALLLFWISIICTRQAFTDWRKGRV</sequence>
<keyword evidence="1" id="KW-1133">Transmembrane helix</keyword>
<feature type="transmembrane region" description="Helical" evidence="1">
    <location>
        <begin position="94"/>
        <end position="110"/>
    </location>
</feature>
<reference evidence="2" key="1">
    <citation type="journal article" date="2014" name="Int. J. Syst. Evol. Microbiol.">
        <title>Complete genome sequence of Corynebacterium casei LMG S-19264T (=DSM 44701T), isolated from a smear-ripened cheese.</title>
        <authorList>
            <consortium name="US DOE Joint Genome Institute (JGI-PGF)"/>
            <person name="Walter F."/>
            <person name="Albersmeier A."/>
            <person name="Kalinowski J."/>
            <person name="Ruckert C."/>
        </authorList>
    </citation>
    <scope>NUCLEOTIDE SEQUENCE</scope>
    <source>
        <strain evidence="2">CGMCC 1.15178</strain>
    </source>
</reference>
<organism evidence="2 3">
    <name type="scientific">Paenibacillus nasutitermitis</name>
    <dbReference type="NCBI Taxonomy" id="1652958"/>
    <lineage>
        <taxon>Bacteria</taxon>
        <taxon>Bacillati</taxon>
        <taxon>Bacillota</taxon>
        <taxon>Bacilli</taxon>
        <taxon>Bacillales</taxon>
        <taxon>Paenibacillaceae</taxon>
        <taxon>Paenibacillus</taxon>
    </lineage>
</organism>
<gene>
    <name evidence="2" type="ORF">GCM10010911_52260</name>
</gene>
<dbReference type="EMBL" id="BMHP01000004">
    <property type="protein sequence ID" value="GGD87408.1"/>
    <property type="molecule type" value="Genomic_DNA"/>
</dbReference>
<name>A0A916ZC67_9BACL</name>
<comment type="caution">
    <text evidence="2">The sequence shown here is derived from an EMBL/GenBank/DDBJ whole genome shotgun (WGS) entry which is preliminary data.</text>
</comment>
<feature type="transmembrane region" description="Helical" evidence="1">
    <location>
        <begin position="116"/>
        <end position="134"/>
    </location>
</feature>